<gene>
    <name evidence="2" type="ORF">ASIM_LOCUS19089</name>
</gene>
<evidence type="ECO:0000313" key="4">
    <source>
        <dbReference type="WBParaSite" id="ASIM_0001969901-mRNA-1"/>
    </source>
</evidence>
<dbReference type="EMBL" id="UYRR01036600">
    <property type="protein sequence ID" value="VDK67506.1"/>
    <property type="molecule type" value="Genomic_DNA"/>
</dbReference>
<dbReference type="SUPFAM" id="SSF81296">
    <property type="entry name" value="E set domains"/>
    <property type="match status" value="1"/>
</dbReference>
<evidence type="ECO:0000313" key="3">
    <source>
        <dbReference type="Proteomes" id="UP000267096"/>
    </source>
</evidence>
<sequence>MAADGSVLMESSQPISVVKPSHSSQAPTAYGNSISTPASTQKIIDLKKSYSIIVNMQLPKTSFKPTEPIFPCITINNGWKASLKYVHFNIVQKIAYNAKPNGSLHLKTFTKMVDLTGVGLPATQKKIAPGSSFTFSPEYYVPALIPSFEIPHFLKVDYVAKLTIGHSPNQIF</sequence>
<proteinExistence type="predicted"/>
<protein>
    <submittedName>
        <fullName evidence="4">Arrestin_N domain-containing protein</fullName>
    </submittedName>
</protein>
<reference evidence="2 3" key="2">
    <citation type="submission" date="2018-11" db="EMBL/GenBank/DDBJ databases">
        <authorList>
            <consortium name="Pathogen Informatics"/>
        </authorList>
    </citation>
    <scope>NUCLEOTIDE SEQUENCE [LARGE SCALE GENOMIC DNA]</scope>
</reference>
<organism evidence="4">
    <name type="scientific">Anisakis simplex</name>
    <name type="common">Herring worm</name>
    <dbReference type="NCBI Taxonomy" id="6269"/>
    <lineage>
        <taxon>Eukaryota</taxon>
        <taxon>Metazoa</taxon>
        <taxon>Ecdysozoa</taxon>
        <taxon>Nematoda</taxon>
        <taxon>Chromadorea</taxon>
        <taxon>Rhabditida</taxon>
        <taxon>Spirurina</taxon>
        <taxon>Ascaridomorpha</taxon>
        <taxon>Ascaridoidea</taxon>
        <taxon>Anisakidae</taxon>
        <taxon>Anisakis</taxon>
        <taxon>Anisakis simplex complex</taxon>
    </lineage>
</organism>
<dbReference type="InterPro" id="IPR014756">
    <property type="entry name" value="Ig_E-set"/>
</dbReference>
<feature type="region of interest" description="Disordered" evidence="1">
    <location>
        <begin position="13"/>
        <end position="33"/>
    </location>
</feature>
<dbReference type="Gene3D" id="2.60.40.640">
    <property type="match status" value="1"/>
</dbReference>
<keyword evidence="3" id="KW-1185">Reference proteome</keyword>
<name>A0A0M3KFE0_ANISI</name>
<evidence type="ECO:0000313" key="2">
    <source>
        <dbReference type="EMBL" id="VDK67506.1"/>
    </source>
</evidence>
<dbReference type="Proteomes" id="UP000267096">
    <property type="component" value="Unassembled WGS sequence"/>
</dbReference>
<dbReference type="WBParaSite" id="ASIM_0001969901-mRNA-1">
    <property type="protein sequence ID" value="ASIM_0001969901-mRNA-1"/>
    <property type="gene ID" value="ASIM_0001969901"/>
</dbReference>
<accession>A0A0M3KFE0</accession>
<dbReference type="InterPro" id="IPR014752">
    <property type="entry name" value="Arrestin-like_C"/>
</dbReference>
<dbReference type="OrthoDB" id="2333384at2759"/>
<evidence type="ECO:0000256" key="1">
    <source>
        <dbReference type="SAM" id="MobiDB-lite"/>
    </source>
</evidence>
<dbReference type="AlphaFoldDB" id="A0A0M3KFE0"/>
<reference evidence="4" key="1">
    <citation type="submission" date="2017-02" db="UniProtKB">
        <authorList>
            <consortium name="WormBaseParasite"/>
        </authorList>
    </citation>
    <scope>IDENTIFICATION</scope>
</reference>